<dbReference type="GO" id="GO:0004801">
    <property type="term" value="F:transaldolase activity"/>
    <property type="evidence" value="ECO:0007669"/>
    <property type="project" value="TreeGrafter"/>
</dbReference>
<dbReference type="InterPro" id="IPR013785">
    <property type="entry name" value="Aldolase_TIM"/>
</dbReference>
<gene>
    <name evidence="2" type="ORF">B0A50_03441</name>
</gene>
<dbReference type="AlphaFoldDB" id="A0A4V5N4W3"/>
<dbReference type="OrthoDB" id="1711136at2759"/>
<dbReference type="Proteomes" id="UP000308549">
    <property type="component" value="Unassembled WGS sequence"/>
</dbReference>
<accession>A0A4V5N4W3</accession>
<dbReference type="Gene3D" id="3.20.20.70">
    <property type="entry name" value="Aldolase class I"/>
    <property type="match status" value="2"/>
</dbReference>
<organism evidence="2 3">
    <name type="scientific">Salinomyces thailandicus</name>
    <dbReference type="NCBI Taxonomy" id="706561"/>
    <lineage>
        <taxon>Eukaryota</taxon>
        <taxon>Fungi</taxon>
        <taxon>Dikarya</taxon>
        <taxon>Ascomycota</taxon>
        <taxon>Pezizomycotina</taxon>
        <taxon>Dothideomycetes</taxon>
        <taxon>Dothideomycetidae</taxon>
        <taxon>Mycosphaerellales</taxon>
        <taxon>Teratosphaeriaceae</taxon>
        <taxon>Salinomyces</taxon>
    </lineage>
</organism>
<dbReference type="Pfam" id="PF00923">
    <property type="entry name" value="TAL_FSA"/>
    <property type="match status" value="1"/>
</dbReference>
<evidence type="ECO:0000313" key="3">
    <source>
        <dbReference type="Proteomes" id="UP000308549"/>
    </source>
</evidence>
<proteinExistence type="predicted"/>
<protein>
    <submittedName>
        <fullName evidence="2">Uncharacterized protein</fullName>
    </submittedName>
</protein>
<dbReference type="GO" id="GO:0009052">
    <property type="term" value="P:pentose-phosphate shunt, non-oxidative branch"/>
    <property type="evidence" value="ECO:0007669"/>
    <property type="project" value="TreeGrafter"/>
</dbReference>
<dbReference type="GO" id="GO:0005975">
    <property type="term" value="P:carbohydrate metabolic process"/>
    <property type="evidence" value="ECO:0007669"/>
    <property type="project" value="InterPro"/>
</dbReference>
<dbReference type="PANTHER" id="PTHR10683">
    <property type="entry name" value="TRANSALDOLASE"/>
    <property type="match status" value="1"/>
</dbReference>
<dbReference type="SUPFAM" id="SSF51569">
    <property type="entry name" value="Aldolase"/>
    <property type="match status" value="1"/>
</dbReference>
<keyword evidence="1" id="KW-0704">Schiff base</keyword>
<evidence type="ECO:0000313" key="2">
    <source>
        <dbReference type="EMBL" id="TKA29429.1"/>
    </source>
</evidence>
<keyword evidence="3" id="KW-1185">Reference proteome</keyword>
<reference evidence="2 3" key="1">
    <citation type="submission" date="2017-03" db="EMBL/GenBank/DDBJ databases">
        <title>Genomes of endolithic fungi from Antarctica.</title>
        <authorList>
            <person name="Coleine C."/>
            <person name="Masonjones S."/>
            <person name="Stajich J.E."/>
        </authorList>
    </citation>
    <scope>NUCLEOTIDE SEQUENCE [LARGE SCALE GENOMIC DNA]</scope>
    <source>
        <strain evidence="2 3">CCFEE 6315</strain>
    </source>
</reference>
<sequence>MAANALESIRATGTNIIADTADFQGVYLLLQDDSAANGPDRLEIKRYQPTEGTTNPSILLAAARLPAYKHIFSRVQGYLRDTNDAKTTKLSRAVESLAVDFGTEIWRLTGRVSTELDVALSFDVEGTIAAALRIIRLYAANGVPKEGVRIKIAATWEGIQARTWECKGSRLCITYFASRDTRHRSWALQDEKMAHIDDIVPDGQSSNGTSSMEDVDVSSEGAFRWAYNDDACTVEKTAEALRRFASDTRQLEIMLAAR</sequence>
<name>A0A4V5N4W3_9PEZI</name>
<dbReference type="EMBL" id="NAJL01000014">
    <property type="protein sequence ID" value="TKA29429.1"/>
    <property type="molecule type" value="Genomic_DNA"/>
</dbReference>
<dbReference type="PANTHER" id="PTHR10683:SF18">
    <property type="entry name" value="TRANSALDOLASE"/>
    <property type="match status" value="1"/>
</dbReference>
<dbReference type="UniPathway" id="UPA00115">
    <property type="reaction ID" value="UER00414"/>
</dbReference>
<comment type="caution">
    <text evidence="2">The sequence shown here is derived from an EMBL/GenBank/DDBJ whole genome shotgun (WGS) entry which is preliminary data.</text>
</comment>
<evidence type="ECO:0000256" key="1">
    <source>
        <dbReference type="ARBA" id="ARBA00023270"/>
    </source>
</evidence>
<dbReference type="InterPro" id="IPR001585">
    <property type="entry name" value="TAL/FSA"/>
</dbReference>